<organism evidence="1 2">
    <name type="scientific">Weissella cibaria</name>
    <dbReference type="NCBI Taxonomy" id="137591"/>
    <lineage>
        <taxon>Bacteria</taxon>
        <taxon>Bacillati</taxon>
        <taxon>Bacillota</taxon>
        <taxon>Bacilli</taxon>
        <taxon>Lactobacillales</taxon>
        <taxon>Lactobacillaceae</taxon>
        <taxon>Weissella</taxon>
    </lineage>
</organism>
<accession>A0A2S1KRH3</accession>
<dbReference type="AlphaFoldDB" id="A0A2S1KRH3"/>
<evidence type="ECO:0000313" key="1">
    <source>
        <dbReference type="EMBL" id="AWF95590.1"/>
    </source>
</evidence>
<evidence type="ECO:0008006" key="3">
    <source>
        <dbReference type="Google" id="ProtNLM"/>
    </source>
</evidence>
<dbReference type="RefSeq" id="WP_108730431.1">
    <property type="nucleotide sequence ID" value="NZ_CP020928.1"/>
</dbReference>
<reference evidence="1 2" key="1">
    <citation type="submission" date="2017-04" db="EMBL/GenBank/DDBJ databases">
        <title>Weissella cibaria strain m2 complete genome.</title>
        <authorList>
            <person name="Pan Q."/>
            <person name="Tan M."/>
            <person name="Yao F."/>
            <person name="Su S."/>
        </authorList>
    </citation>
    <scope>NUCLEOTIDE SEQUENCE [LARGE SCALE GENOMIC DNA]</scope>
    <source>
        <strain evidence="1 2">M2</strain>
    </source>
</reference>
<dbReference type="Pfam" id="PF11863">
    <property type="entry name" value="DUF3383"/>
    <property type="match status" value="1"/>
</dbReference>
<proteinExistence type="predicted"/>
<dbReference type="Proteomes" id="UP000244870">
    <property type="component" value="Chromosome"/>
</dbReference>
<gene>
    <name evidence="1" type="ORF">B6254_1184</name>
</gene>
<dbReference type="EMBL" id="CP020928">
    <property type="protein sequence ID" value="AWF95590.1"/>
    <property type="molecule type" value="Genomic_DNA"/>
</dbReference>
<dbReference type="InterPro" id="IPR021808">
    <property type="entry name" value="DUF3383"/>
</dbReference>
<evidence type="ECO:0000313" key="2">
    <source>
        <dbReference type="Proteomes" id="UP000244870"/>
    </source>
</evidence>
<sequence length="358" mass="37766">MANDILDVQVVLDVINPASPVNLGNLAVYVVADSANSETAIADVKLRTADDVSNLGLTVNAATQAIIDAFFMQDDHGDYLYLYGIDSSVDQSKTKAKISETITDGWEFATIVSPTANDSVELANQVEKYGRKFAVLGMKTKAAAATIAEIQAISASPFYGNDRTIVFVANGASGDNAQYAAVGALIGALGNKTPGSITWKFKTLKGITPSEVNGSVLGTATELGLILYVTKAGNNQTSEGLTTGIKYIDDLHADDWVRSSIESEVQNLLQTTAKLTYGPEGIAQLEAVVTTVLRQATDNGIILTDAETGAGKFTVSAGAREDQDTSDVASRKYNGLSFEYTRAGAIHDVTVHGIIQNV</sequence>
<name>A0A2S1KRH3_9LACO</name>
<protein>
    <recommendedName>
        <fullName evidence="3">DUF3383 family protein</fullName>
    </recommendedName>
</protein>